<accession>A0A8H6VBL5</accession>
<feature type="repeat" description="ANK" evidence="3">
    <location>
        <begin position="389"/>
        <end position="421"/>
    </location>
</feature>
<keyword evidence="2 3" id="KW-0040">ANK repeat</keyword>
<evidence type="ECO:0000256" key="5">
    <source>
        <dbReference type="SAM" id="SignalP"/>
    </source>
</evidence>
<dbReference type="Gene3D" id="1.25.40.20">
    <property type="entry name" value="Ankyrin repeat-containing domain"/>
    <property type="match status" value="5"/>
</dbReference>
<comment type="caution">
    <text evidence="6">The sequence shown here is derived from an EMBL/GenBank/DDBJ whole genome shotgun (WGS) entry which is preliminary data.</text>
</comment>
<evidence type="ECO:0000256" key="3">
    <source>
        <dbReference type="PROSITE-ProRule" id="PRU00023"/>
    </source>
</evidence>
<dbReference type="EMBL" id="JABCIY010000342">
    <property type="protein sequence ID" value="KAF7185245.1"/>
    <property type="molecule type" value="Genomic_DNA"/>
</dbReference>
<keyword evidence="5" id="KW-0732">Signal</keyword>
<dbReference type="PANTHER" id="PTHR24198">
    <property type="entry name" value="ANKYRIN REPEAT AND PROTEIN KINASE DOMAIN-CONTAINING PROTEIN"/>
    <property type="match status" value="1"/>
</dbReference>
<dbReference type="PRINTS" id="PR01415">
    <property type="entry name" value="ANKYRIN"/>
</dbReference>
<keyword evidence="1" id="KW-0677">Repeat</keyword>
<dbReference type="OrthoDB" id="3649754at2759"/>
<feature type="chain" id="PRO_5034152276" evidence="5">
    <location>
        <begin position="17"/>
        <end position="707"/>
    </location>
</feature>
<feature type="repeat" description="ANK" evidence="3">
    <location>
        <begin position="488"/>
        <end position="520"/>
    </location>
</feature>
<dbReference type="AlphaFoldDB" id="A0A8H6VBL5"/>
<evidence type="ECO:0000256" key="1">
    <source>
        <dbReference type="ARBA" id="ARBA00022737"/>
    </source>
</evidence>
<feature type="repeat" description="ANK" evidence="3">
    <location>
        <begin position="598"/>
        <end position="630"/>
    </location>
</feature>
<dbReference type="SUPFAM" id="SSF48403">
    <property type="entry name" value="Ankyrin repeat"/>
    <property type="match status" value="3"/>
</dbReference>
<dbReference type="Pfam" id="PF00023">
    <property type="entry name" value="Ank"/>
    <property type="match status" value="2"/>
</dbReference>
<name>A0A8H6VBL5_9PEZI</name>
<dbReference type="PROSITE" id="PS50297">
    <property type="entry name" value="ANK_REP_REGION"/>
    <property type="match status" value="9"/>
</dbReference>
<feature type="repeat" description="ANK" evidence="3">
    <location>
        <begin position="265"/>
        <end position="297"/>
    </location>
</feature>
<evidence type="ECO:0000256" key="2">
    <source>
        <dbReference type="ARBA" id="ARBA00023043"/>
    </source>
</evidence>
<feature type="repeat" description="ANK" evidence="3">
    <location>
        <begin position="422"/>
        <end position="454"/>
    </location>
</feature>
<feature type="repeat" description="ANK" evidence="3">
    <location>
        <begin position="90"/>
        <end position="122"/>
    </location>
</feature>
<reference evidence="6" key="1">
    <citation type="submission" date="2020-04" db="EMBL/GenBank/DDBJ databases">
        <title>Draft genome resource of the tomato pathogen Pseudocercospora fuligena.</title>
        <authorList>
            <person name="Zaccaron A."/>
        </authorList>
    </citation>
    <scope>NUCLEOTIDE SEQUENCE</scope>
    <source>
        <strain evidence="6">PF001</strain>
    </source>
</reference>
<dbReference type="PANTHER" id="PTHR24198:SF165">
    <property type="entry name" value="ANKYRIN REPEAT-CONTAINING PROTEIN-RELATED"/>
    <property type="match status" value="1"/>
</dbReference>
<evidence type="ECO:0000256" key="4">
    <source>
        <dbReference type="SAM" id="MobiDB-lite"/>
    </source>
</evidence>
<gene>
    <name evidence="6" type="ORF">HII31_13520</name>
</gene>
<feature type="repeat" description="ANK" evidence="3">
    <location>
        <begin position="455"/>
        <end position="487"/>
    </location>
</feature>
<feature type="repeat" description="ANK" evidence="3">
    <location>
        <begin position="156"/>
        <end position="188"/>
    </location>
</feature>
<dbReference type="Pfam" id="PF12796">
    <property type="entry name" value="Ank_2"/>
    <property type="match status" value="4"/>
</dbReference>
<evidence type="ECO:0000313" key="7">
    <source>
        <dbReference type="Proteomes" id="UP000660729"/>
    </source>
</evidence>
<proteinExistence type="predicted"/>
<sequence length="707" mass="75929">MSLLAAFATIMATVSYEGNTASGSARQHNGNVYNYNTYNYNLRQRRSDETLRPEGLNEALLKASAEGQTKRVEHLLRLGAEPDHVDASEPGMSALHQASISGFVDTVEALLALNVDVNTNSEVYGSPLCLAAIKGRSQVVEALLDARADPNAPGGHLGSPLHAACYNNDVALVGMLVERGANVTAVRKIVNSTVAKLISIDVPDRWIFAQPLYVAVSMGHLEVVRFLIERNANCCATHDVWEPEDEESNGVSEAELTARKEQHHTGISALMAAAAIGHVGIFTHLVNCGAEVYAQDSFDYGIIGFAAKGGASQCLQLALELTPKSVAKTASIEAAVYFAASNGHVDLLRLLRDDGHDMDAMSWEMTPLYAAYVLFEGRPQLKVDPRDEDGETPLMLAASEGHLDFIIALLNKDADIDKSNDQGETALMLAAGQGRNDCVNLLIESGAKLNATDDDGWTALRHAIEDQAQTCVESLLEAGAKVNIRDQEGKTILMAAAAEDNATILSALVEEGANIKATTKETGETALMVAAANNCTRNVEILLEADVEIMTANIDGDTALHYAAIHGSTESLKAILERIPVEQRLSSPKKWLDKKNKNSMSALAEAVKEGHVDCIEALAKAGADLNTRVSSIPLTAWATGMRCKIEVIEKLIELGASASTLGMKLSTIAKAGKHIDLAEALQRREQAKKEEKQKDKKSGGLFSRFKR</sequence>
<feature type="repeat" description="ANK" evidence="3">
    <location>
        <begin position="555"/>
        <end position="578"/>
    </location>
</feature>
<dbReference type="InterPro" id="IPR002110">
    <property type="entry name" value="Ankyrin_rpt"/>
</dbReference>
<dbReference type="SMART" id="SM00248">
    <property type="entry name" value="ANK"/>
    <property type="match status" value="14"/>
</dbReference>
<keyword evidence="7" id="KW-1185">Reference proteome</keyword>
<dbReference type="Proteomes" id="UP000660729">
    <property type="component" value="Unassembled WGS sequence"/>
</dbReference>
<feature type="signal peptide" evidence="5">
    <location>
        <begin position="1"/>
        <end position="16"/>
    </location>
</feature>
<feature type="repeat" description="ANK" evidence="3">
    <location>
        <begin position="211"/>
        <end position="239"/>
    </location>
</feature>
<organism evidence="6 7">
    <name type="scientific">Pseudocercospora fuligena</name>
    <dbReference type="NCBI Taxonomy" id="685502"/>
    <lineage>
        <taxon>Eukaryota</taxon>
        <taxon>Fungi</taxon>
        <taxon>Dikarya</taxon>
        <taxon>Ascomycota</taxon>
        <taxon>Pezizomycotina</taxon>
        <taxon>Dothideomycetes</taxon>
        <taxon>Dothideomycetidae</taxon>
        <taxon>Mycosphaerellales</taxon>
        <taxon>Mycosphaerellaceae</taxon>
        <taxon>Pseudocercospora</taxon>
    </lineage>
</organism>
<evidence type="ECO:0000313" key="6">
    <source>
        <dbReference type="EMBL" id="KAF7185245.1"/>
    </source>
</evidence>
<feature type="compositionally biased region" description="Basic and acidic residues" evidence="4">
    <location>
        <begin position="682"/>
        <end position="698"/>
    </location>
</feature>
<dbReference type="Pfam" id="PF13637">
    <property type="entry name" value="Ank_4"/>
    <property type="match status" value="1"/>
</dbReference>
<dbReference type="InterPro" id="IPR036770">
    <property type="entry name" value="Ankyrin_rpt-contain_sf"/>
</dbReference>
<dbReference type="PROSITE" id="PS50088">
    <property type="entry name" value="ANK_REPEAT"/>
    <property type="match status" value="10"/>
</dbReference>
<feature type="region of interest" description="Disordered" evidence="4">
    <location>
        <begin position="682"/>
        <end position="707"/>
    </location>
</feature>
<protein>
    <submittedName>
        <fullName evidence="6">Serine/threonine-protein phosphatase 6 regulatory ankyrin repeat subunit A</fullName>
    </submittedName>
</protein>